<evidence type="ECO:0000313" key="3">
    <source>
        <dbReference type="EMBL" id="MFC4803645.1"/>
    </source>
</evidence>
<keyword evidence="4" id="KW-1185">Reference proteome</keyword>
<feature type="domain" description="Flavodoxin-like" evidence="2">
    <location>
        <begin position="254"/>
        <end position="394"/>
    </location>
</feature>
<dbReference type="PANTHER" id="PTHR43717:SF1">
    <property type="entry name" value="ANAEROBIC NITRIC OXIDE REDUCTASE FLAVORUBREDOXIN"/>
    <property type="match status" value="1"/>
</dbReference>
<dbReference type="PIRSF" id="PIRSF005243">
    <property type="entry name" value="ROO"/>
    <property type="match status" value="1"/>
</dbReference>
<comment type="similarity">
    <text evidence="1">In the N-terminal section; belongs to the zinc metallo-hydrolase group 3 family.</text>
</comment>
<comment type="caution">
    <text evidence="3">The sequence shown here is derived from an EMBL/GenBank/DDBJ whole genome shotgun (WGS) entry which is preliminary data.</text>
</comment>
<reference evidence="4" key="1">
    <citation type="journal article" date="2019" name="Int. J. Syst. Evol. Microbiol.">
        <title>The Global Catalogue of Microorganisms (GCM) 10K type strain sequencing project: providing services to taxonomists for standard genome sequencing and annotation.</title>
        <authorList>
            <consortium name="The Broad Institute Genomics Platform"/>
            <consortium name="The Broad Institute Genome Sequencing Center for Infectious Disease"/>
            <person name="Wu L."/>
            <person name="Ma J."/>
        </authorList>
    </citation>
    <scope>NUCLEOTIDE SEQUENCE [LARGE SCALE GENOMIC DNA]</scope>
    <source>
        <strain evidence="4">CCUG 46385</strain>
    </source>
</reference>
<dbReference type="SUPFAM" id="SSF52218">
    <property type="entry name" value="Flavoproteins"/>
    <property type="match status" value="1"/>
</dbReference>
<evidence type="ECO:0000256" key="1">
    <source>
        <dbReference type="ARBA" id="ARBA00007121"/>
    </source>
</evidence>
<evidence type="ECO:0000259" key="2">
    <source>
        <dbReference type="PROSITE" id="PS50902"/>
    </source>
</evidence>
<dbReference type="PANTHER" id="PTHR43717">
    <property type="entry name" value="ANAEROBIC NITRIC OXIDE REDUCTASE FLAVORUBREDOXIN"/>
    <property type="match status" value="1"/>
</dbReference>
<dbReference type="Gene3D" id="3.60.15.10">
    <property type="entry name" value="Ribonuclease Z/Hydroxyacylglutathione hydrolase-like"/>
    <property type="match status" value="1"/>
</dbReference>
<dbReference type="InterPro" id="IPR001279">
    <property type="entry name" value="Metallo-B-lactamas"/>
</dbReference>
<dbReference type="SMART" id="SM00849">
    <property type="entry name" value="Lactamase_B"/>
    <property type="match status" value="1"/>
</dbReference>
<name>A0ABV9QH55_9FIRM</name>
<dbReference type="InterPro" id="IPR029039">
    <property type="entry name" value="Flavoprotein-like_sf"/>
</dbReference>
<dbReference type="CDD" id="cd07709">
    <property type="entry name" value="flavodiiron_proteins_MBL-fold"/>
    <property type="match status" value="1"/>
</dbReference>
<dbReference type="InterPro" id="IPR008254">
    <property type="entry name" value="Flavodoxin/NO_synth"/>
</dbReference>
<dbReference type="RefSeq" id="WP_379787090.1">
    <property type="nucleotide sequence ID" value="NZ_JBHSHL010000003.1"/>
</dbReference>
<dbReference type="InterPro" id="IPR045761">
    <property type="entry name" value="ODP_dom"/>
</dbReference>
<dbReference type="InterPro" id="IPR036866">
    <property type="entry name" value="RibonucZ/Hydroxyglut_hydro"/>
</dbReference>
<dbReference type="SUPFAM" id="SSF56281">
    <property type="entry name" value="Metallo-hydrolase/oxidoreductase"/>
    <property type="match status" value="1"/>
</dbReference>
<protein>
    <submittedName>
        <fullName evidence="3">FprA family A-type flavoprotein</fullName>
    </submittedName>
</protein>
<dbReference type="Pfam" id="PF19583">
    <property type="entry name" value="ODP"/>
    <property type="match status" value="1"/>
</dbReference>
<dbReference type="Proteomes" id="UP001595916">
    <property type="component" value="Unassembled WGS sequence"/>
</dbReference>
<proteinExistence type="inferred from homology"/>
<dbReference type="EMBL" id="JBHSHL010000003">
    <property type="protein sequence ID" value="MFC4803645.1"/>
    <property type="molecule type" value="Genomic_DNA"/>
</dbReference>
<dbReference type="InterPro" id="IPR016440">
    <property type="entry name" value="Rubredoxin-O_OxRdtase"/>
</dbReference>
<accession>A0ABV9QH55</accession>
<organism evidence="3 4">
    <name type="scientific">Filifactor villosus</name>
    <dbReference type="NCBI Taxonomy" id="29374"/>
    <lineage>
        <taxon>Bacteria</taxon>
        <taxon>Bacillati</taxon>
        <taxon>Bacillota</taxon>
        <taxon>Clostridia</taxon>
        <taxon>Peptostreptococcales</taxon>
        <taxon>Filifactoraceae</taxon>
        <taxon>Filifactor</taxon>
    </lineage>
</organism>
<evidence type="ECO:0000313" key="4">
    <source>
        <dbReference type="Proteomes" id="UP001595916"/>
    </source>
</evidence>
<sequence length="400" mass="45153">MNTLVTKVVEDVYYIGVNDRETHLFENMWPLPNGVAYNSYVILDEKTALMDTVKSLSTEEFLEKLDSVLQGRDLDYLVVHHMEPDHSGSIRATIAKYPNVKLVSNKKAKEMLQFFYGIGDENFVEVKEGDKLELGSRTLQFFLTTMVHWPESMVSYESKDKLLFSQDIFGSFGALDGAIFDDETNPDKYHEETVRYFVNIVGKYAKQALKALEKLGGLEIKSILPVHGLVWRSNPQRIIQLYIDLASQKKKNGVVLAYGSMYGNTRNMVEVLARYLVEEGVKDVQVFDASKVHKSYITKEIWLNKGLILASCSYDSALYPPMANLLYTIRGNKMTGMVLGVIGTYTWSGGGVKNLITLGEEKGYELLNDDVVEAKCAASKDNQEQLRQLAKAMAAKLREE</sequence>
<dbReference type="PROSITE" id="PS50902">
    <property type="entry name" value="FLAVODOXIN_LIKE"/>
    <property type="match status" value="1"/>
</dbReference>
<gene>
    <name evidence="3" type="ORF">ACFO4R_00980</name>
</gene>
<dbReference type="Gene3D" id="3.40.50.360">
    <property type="match status" value="1"/>
</dbReference>